<gene>
    <name evidence="2" type="ORF">OsI_26318</name>
</gene>
<organism evidence="2 3">
    <name type="scientific">Oryza sativa subsp. indica</name>
    <name type="common">Rice</name>
    <dbReference type="NCBI Taxonomy" id="39946"/>
    <lineage>
        <taxon>Eukaryota</taxon>
        <taxon>Viridiplantae</taxon>
        <taxon>Streptophyta</taxon>
        <taxon>Embryophyta</taxon>
        <taxon>Tracheophyta</taxon>
        <taxon>Spermatophyta</taxon>
        <taxon>Magnoliopsida</taxon>
        <taxon>Liliopsida</taxon>
        <taxon>Poales</taxon>
        <taxon>Poaceae</taxon>
        <taxon>BOP clade</taxon>
        <taxon>Oryzoideae</taxon>
        <taxon>Oryzeae</taxon>
        <taxon>Oryzinae</taxon>
        <taxon>Oryza</taxon>
        <taxon>Oryza sativa</taxon>
    </lineage>
</organism>
<dbReference type="AlphaFoldDB" id="A2YM65"/>
<dbReference type="Proteomes" id="UP000007015">
    <property type="component" value="Chromosome 7"/>
</dbReference>
<dbReference type="Gene3D" id="2.40.100.10">
    <property type="entry name" value="Cyclophilin-like"/>
    <property type="match status" value="1"/>
</dbReference>
<dbReference type="HOGENOM" id="CLU_1931024_0_0_1"/>
<feature type="region of interest" description="Disordered" evidence="1">
    <location>
        <begin position="1"/>
        <end position="25"/>
    </location>
</feature>
<dbReference type="STRING" id="39946.A2YM65"/>
<reference evidence="2 3" key="1">
    <citation type="journal article" date="2005" name="PLoS Biol.">
        <title>The genomes of Oryza sativa: a history of duplications.</title>
        <authorList>
            <person name="Yu J."/>
            <person name="Wang J."/>
            <person name="Lin W."/>
            <person name="Li S."/>
            <person name="Li H."/>
            <person name="Zhou J."/>
            <person name="Ni P."/>
            <person name="Dong W."/>
            <person name="Hu S."/>
            <person name="Zeng C."/>
            <person name="Zhang J."/>
            <person name="Zhang Y."/>
            <person name="Li R."/>
            <person name="Xu Z."/>
            <person name="Li S."/>
            <person name="Li X."/>
            <person name="Zheng H."/>
            <person name="Cong L."/>
            <person name="Lin L."/>
            <person name="Yin J."/>
            <person name="Geng J."/>
            <person name="Li G."/>
            <person name="Shi J."/>
            <person name="Liu J."/>
            <person name="Lv H."/>
            <person name="Li J."/>
            <person name="Wang J."/>
            <person name="Deng Y."/>
            <person name="Ran L."/>
            <person name="Shi X."/>
            <person name="Wang X."/>
            <person name="Wu Q."/>
            <person name="Li C."/>
            <person name="Ren X."/>
            <person name="Wang J."/>
            <person name="Wang X."/>
            <person name="Li D."/>
            <person name="Liu D."/>
            <person name="Zhang X."/>
            <person name="Ji Z."/>
            <person name="Zhao W."/>
            <person name="Sun Y."/>
            <person name="Zhang Z."/>
            <person name="Bao J."/>
            <person name="Han Y."/>
            <person name="Dong L."/>
            <person name="Ji J."/>
            <person name="Chen P."/>
            <person name="Wu S."/>
            <person name="Liu J."/>
            <person name="Xiao Y."/>
            <person name="Bu D."/>
            <person name="Tan J."/>
            <person name="Yang L."/>
            <person name="Ye C."/>
            <person name="Zhang J."/>
            <person name="Xu J."/>
            <person name="Zhou Y."/>
            <person name="Yu Y."/>
            <person name="Zhang B."/>
            <person name="Zhuang S."/>
            <person name="Wei H."/>
            <person name="Liu B."/>
            <person name="Lei M."/>
            <person name="Yu H."/>
            <person name="Li Y."/>
            <person name="Xu H."/>
            <person name="Wei S."/>
            <person name="He X."/>
            <person name="Fang L."/>
            <person name="Zhang Z."/>
            <person name="Zhang Y."/>
            <person name="Huang X."/>
            <person name="Su Z."/>
            <person name="Tong W."/>
            <person name="Li J."/>
            <person name="Tong Z."/>
            <person name="Li S."/>
            <person name="Ye J."/>
            <person name="Wang L."/>
            <person name="Fang L."/>
            <person name="Lei T."/>
            <person name="Chen C."/>
            <person name="Chen H."/>
            <person name="Xu Z."/>
            <person name="Li H."/>
            <person name="Huang H."/>
            <person name="Zhang F."/>
            <person name="Xu H."/>
            <person name="Li N."/>
            <person name="Zhao C."/>
            <person name="Li S."/>
            <person name="Dong L."/>
            <person name="Huang Y."/>
            <person name="Li L."/>
            <person name="Xi Y."/>
            <person name="Qi Q."/>
            <person name="Li W."/>
            <person name="Zhang B."/>
            <person name="Hu W."/>
            <person name="Zhang Y."/>
            <person name="Tian X."/>
            <person name="Jiao Y."/>
            <person name="Liang X."/>
            <person name="Jin J."/>
            <person name="Gao L."/>
            <person name="Zheng W."/>
            <person name="Hao B."/>
            <person name="Liu S."/>
            <person name="Wang W."/>
            <person name="Yuan L."/>
            <person name="Cao M."/>
            <person name="McDermott J."/>
            <person name="Samudrala R."/>
            <person name="Wang J."/>
            <person name="Wong G.K."/>
            <person name="Yang H."/>
        </authorList>
    </citation>
    <scope>NUCLEOTIDE SEQUENCE [LARGE SCALE GENOMIC DNA]</scope>
    <source>
        <strain evidence="3">cv. 93-11</strain>
    </source>
</reference>
<accession>A2YM65</accession>
<protein>
    <submittedName>
        <fullName evidence="2">Uncharacterized protein</fullName>
    </submittedName>
</protein>
<dbReference type="InterPro" id="IPR044185">
    <property type="entry name" value="CYP26-2-like"/>
</dbReference>
<evidence type="ECO:0000313" key="3">
    <source>
        <dbReference type="Proteomes" id="UP000007015"/>
    </source>
</evidence>
<dbReference type="SUPFAM" id="SSF50891">
    <property type="entry name" value="Cyclophilin-like"/>
    <property type="match status" value="1"/>
</dbReference>
<dbReference type="GO" id="GO:0009507">
    <property type="term" value="C:chloroplast"/>
    <property type="evidence" value="ECO:0007669"/>
    <property type="project" value="TreeGrafter"/>
</dbReference>
<dbReference type="InterPro" id="IPR029000">
    <property type="entry name" value="Cyclophilin-like_dom_sf"/>
</dbReference>
<keyword evidence="3" id="KW-1185">Reference proteome</keyword>
<dbReference type="PANTHER" id="PTHR47724:SF1">
    <property type="entry name" value="PEPTIDYL-PROLYL CIS-TRANS ISOMERASE CYP26-2, CHLOROPLASTIC"/>
    <property type="match status" value="1"/>
</dbReference>
<proteinExistence type="predicted"/>
<feature type="compositionally biased region" description="Polar residues" evidence="1">
    <location>
        <begin position="1"/>
        <end position="12"/>
    </location>
</feature>
<name>A2YM65_ORYSI</name>
<dbReference type="EMBL" id="CM000132">
    <property type="protein sequence ID" value="EAZ04176.1"/>
    <property type="molecule type" value="Genomic_DNA"/>
</dbReference>
<evidence type="ECO:0000313" key="2">
    <source>
        <dbReference type="EMBL" id="EAZ04176.1"/>
    </source>
</evidence>
<dbReference type="PANTHER" id="PTHR47724">
    <property type="entry name" value="PEPTIDYL-PROLYL CIS-TRANS ISOMERASE CYP26-2, CHLOROPLASTIC"/>
    <property type="match status" value="1"/>
</dbReference>
<dbReference type="Gramene" id="BGIOSGA025870-TA">
    <property type="protein sequence ID" value="BGIOSGA025870-PA"/>
    <property type="gene ID" value="BGIOSGA025870"/>
</dbReference>
<sequence length="131" mass="13490">MSLQILNTSKPTLPSPPQPHIHHPSVPLPPKIGRHAAGITIVVAAASAIPNITLAQPRAQEAAAAAAAAVPCIPDLPVTAKAFLDVSIGTESAGKITIGLFGDEVSTGASRFLSLGVWLVKIVRGTRPSRR</sequence>
<evidence type="ECO:0000256" key="1">
    <source>
        <dbReference type="SAM" id="MobiDB-lite"/>
    </source>
</evidence>